<comment type="caution">
    <text evidence="2">The sequence shown here is derived from an EMBL/GenBank/DDBJ whole genome shotgun (WGS) entry which is preliminary data.</text>
</comment>
<feature type="compositionally biased region" description="Polar residues" evidence="1">
    <location>
        <begin position="42"/>
        <end position="51"/>
    </location>
</feature>
<evidence type="ECO:0000313" key="2">
    <source>
        <dbReference type="EMBL" id="RUS83545.1"/>
    </source>
</evidence>
<accession>A0A433TPP2</accession>
<feature type="region of interest" description="Disordered" evidence="1">
    <location>
        <begin position="131"/>
        <end position="153"/>
    </location>
</feature>
<keyword evidence="3" id="KW-1185">Reference proteome</keyword>
<organism evidence="2 3">
    <name type="scientific">Elysia chlorotica</name>
    <name type="common">Eastern emerald elysia</name>
    <name type="synonym">Sea slug</name>
    <dbReference type="NCBI Taxonomy" id="188477"/>
    <lineage>
        <taxon>Eukaryota</taxon>
        <taxon>Metazoa</taxon>
        <taxon>Spiralia</taxon>
        <taxon>Lophotrochozoa</taxon>
        <taxon>Mollusca</taxon>
        <taxon>Gastropoda</taxon>
        <taxon>Heterobranchia</taxon>
        <taxon>Euthyneura</taxon>
        <taxon>Panpulmonata</taxon>
        <taxon>Sacoglossa</taxon>
        <taxon>Placobranchoidea</taxon>
        <taxon>Plakobranchidae</taxon>
        <taxon>Elysia</taxon>
    </lineage>
</organism>
<gene>
    <name evidence="2" type="ORF">EGW08_008724</name>
</gene>
<evidence type="ECO:0000313" key="3">
    <source>
        <dbReference type="Proteomes" id="UP000271974"/>
    </source>
</evidence>
<name>A0A433TPP2_ELYCH</name>
<proteinExistence type="predicted"/>
<dbReference type="EMBL" id="RQTK01000240">
    <property type="protein sequence ID" value="RUS83545.1"/>
    <property type="molecule type" value="Genomic_DNA"/>
</dbReference>
<reference evidence="2 3" key="1">
    <citation type="submission" date="2019-01" db="EMBL/GenBank/DDBJ databases">
        <title>A draft genome assembly of the solar-powered sea slug Elysia chlorotica.</title>
        <authorList>
            <person name="Cai H."/>
            <person name="Li Q."/>
            <person name="Fang X."/>
            <person name="Li J."/>
            <person name="Curtis N.E."/>
            <person name="Altenburger A."/>
            <person name="Shibata T."/>
            <person name="Feng M."/>
            <person name="Maeda T."/>
            <person name="Schwartz J.A."/>
            <person name="Shigenobu S."/>
            <person name="Lundholm N."/>
            <person name="Nishiyama T."/>
            <person name="Yang H."/>
            <person name="Hasebe M."/>
            <person name="Li S."/>
            <person name="Pierce S.K."/>
            <person name="Wang J."/>
        </authorList>
    </citation>
    <scope>NUCLEOTIDE SEQUENCE [LARGE SCALE GENOMIC DNA]</scope>
    <source>
        <strain evidence="2">EC2010</strain>
        <tissue evidence="2">Whole organism of an adult</tissue>
    </source>
</reference>
<dbReference type="AlphaFoldDB" id="A0A433TPP2"/>
<feature type="compositionally biased region" description="Basic and acidic residues" evidence="1">
    <location>
        <begin position="1"/>
        <end position="41"/>
    </location>
</feature>
<dbReference type="Proteomes" id="UP000271974">
    <property type="component" value="Unassembled WGS sequence"/>
</dbReference>
<protein>
    <submittedName>
        <fullName evidence="2">Uncharacterized protein</fullName>
    </submittedName>
</protein>
<feature type="non-terminal residue" evidence="2">
    <location>
        <position position="153"/>
    </location>
</feature>
<evidence type="ECO:0000256" key="1">
    <source>
        <dbReference type="SAM" id="MobiDB-lite"/>
    </source>
</evidence>
<feature type="non-terminal residue" evidence="2">
    <location>
        <position position="1"/>
    </location>
</feature>
<feature type="region of interest" description="Disordered" evidence="1">
    <location>
        <begin position="1"/>
        <end position="51"/>
    </location>
</feature>
<sequence>REERIDRWNESEEKIDRWNEREERIDRWNESEERDTAEKHQSANVAYSNTPKTFHQTAAAATTSTTATKVWTSYSSSTDSTRLVESHRSNPQTPQILKLKSIVPGRLEEQVVLKASLGREVHLVRRAHSQVDMSSVSGRLGRPPLLKRKISMP</sequence>